<dbReference type="PANTHER" id="PTHR42810">
    <property type="entry name" value="PURINE PERMEASE C1399.01C-RELATED"/>
    <property type="match status" value="1"/>
</dbReference>
<gene>
    <name evidence="8" type="ORF">ISALK_07585</name>
</gene>
<feature type="transmembrane region" description="Helical" evidence="7">
    <location>
        <begin position="75"/>
        <end position="92"/>
    </location>
</feature>
<feature type="transmembrane region" description="Helical" evidence="7">
    <location>
        <begin position="157"/>
        <end position="175"/>
    </location>
</feature>
<sequence>MSESTLAKKMEVSKEQSTIQQNMKRVILGLQHLIAMFGATILVPMITGFDPSVALIAAGSGTLLFHLVTKGKVPVFLGSSFAFIPVILYVASTYGDLAYAQGGLMVAGGIYVILSLLIKKIGIGRIRKYLPAQVVGPMIIVIGLSLIPVAIDMASAGLSLAALTLGTALVVTKFGKGFSKQLSILIAVATGYIVALAWGAVDTAVITEASLLQMPNFRAPKFDIGAILIIAPVVLAVFMEHIGDITTNGEVVGKNFIKDPGLNRTLLGDGIATLFASMIGGPANTTYGENTGVLAITKNYDPAVLRIAAVFAIILGFVAKVGGVLTSIPVAVMGGISLMLFSMIALVGVKTLKKNKDVAFQKKNLVVIASILLLGLGTSYLETYTGIVIGIPVTEGVQITGLSLAAILGVALNAVLNRGEAPTANSATE</sequence>
<feature type="transmembrane region" description="Helical" evidence="7">
    <location>
        <begin position="221"/>
        <end position="239"/>
    </location>
</feature>
<protein>
    <submittedName>
        <fullName evidence="8">Uracil-xanthine permease</fullName>
    </submittedName>
</protein>
<organism evidence="8 9">
    <name type="scientific">Isachenkonia alkalipeptolytica</name>
    <dbReference type="NCBI Taxonomy" id="2565777"/>
    <lineage>
        <taxon>Bacteria</taxon>
        <taxon>Bacillati</taxon>
        <taxon>Bacillota</taxon>
        <taxon>Clostridia</taxon>
        <taxon>Eubacteriales</taxon>
        <taxon>Clostridiaceae</taxon>
        <taxon>Isachenkonia</taxon>
    </lineage>
</organism>
<reference evidence="8 9" key="1">
    <citation type="submission" date="2019-04" db="EMBL/GenBank/DDBJ databases">
        <title>Isachenkonia alkalipeptolytica gen. nov. sp. nov. a new anaerobic, alkiliphilic organothrophic bacterium capable to reduce synthesized ferrihydrite isolated from a soda lake.</title>
        <authorList>
            <person name="Toshchakov S.V."/>
            <person name="Zavarzina D.G."/>
            <person name="Zhilina T.N."/>
            <person name="Kostrikina N.A."/>
            <person name="Kublanov I.V."/>
        </authorList>
    </citation>
    <scope>NUCLEOTIDE SEQUENCE [LARGE SCALE GENOMIC DNA]</scope>
    <source>
        <strain evidence="8 9">Z-1701</strain>
    </source>
</reference>
<dbReference type="NCBIfam" id="TIGR00801">
    <property type="entry name" value="ncs2"/>
    <property type="match status" value="1"/>
</dbReference>
<feature type="transmembrane region" description="Helical" evidence="7">
    <location>
        <begin position="52"/>
        <end position="68"/>
    </location>
</feature>
<proteinExistence type="inferred from homology"/>
<comment type="caution">
    <text evidence="8">The sequence shown here is derived from an EMBL/GenBank/DDBJ whole genome shotgun (WGS) entry which is preliminary data.</text>
</comment>
<dbReference type="EMBL" id="SUMG01000007">
    <property type="protein sequence ID" value="NBG88362.1"/>
    <property type="molecule type" value="Genomic_DNA"/>
</dbReference>
<comment type="subcellular location">
    <subcellularLocation>
        <location evidence="1">Membrane</location>
        <topology evidence="1">Multi-pass membrane protein</topology>
    </subcellularLocation>
</comment>
<feature type="transmembrane region" description="Helical" evidence="7">
    <location>
        <begin position="364"/>
        <end position="391"/>
    </location>
</feature>
<dbReference type="PROSITE" id="PS01116">
    <property type="entry name" value="XANTH_URACIL_PERMASE"/>
    <property type="match status" value="1"/>
</dbReference>
<name>A0AA44BDW3_9CLOT</name>
<comment type="similarity">
    <text evidence="2">Belongs to the nucleobase:cation symporter-2 (NCS2) (TC 2.A.40) family.</text>
</comment>
<dbReference type="AlphaFoldDB" id="A0AA44BDW3"/>
<feature type="transmembrane region" description="Helical" evidence="7">
    <location>
        <begin position="182"/>
        <end position="201"/>
    </location>
</feature>
<keyword evidence="9" id="KW-1185">Reference proteome</keyword>
<evidence type="ECO:0000313" key="8">
    <source>
        <dbReference type="EMBL" id="NBG88362.1"/>
    </source>
</evidence>
<evidence type="ECO:0000256" key="5">
    <source>
        <dbReference type="ARBA" id="ARBA00022989"/>
    </source>
</evidence>
<dbReference type="RefSeq" id="WP_160720844.1">
    <property type="nucleotide sequence ID" value="NZ_SUMG01000007.1"/>
</dbReference>
<feature type="transmembrane region" description="Helical" evidence="7">
    <location>
        <begin position="130"/>
        <end position="151"/>
    </location>
</feature>
<dbReference type="Proteomes" id="UP000449710">
    <property type="component" value="Unassembled WGS sequence"/>
</dbReference>
<dbReference type="PANTHER" id="PTHR42810:SF2">
    <property type="entry name" value="PURINE PERMEASE C1399.01C-RELATED"/>
    <property type="match status" value="1"/>
</dbReference>
<evidence type="ECO:0000256" key="7">
    <source>
        <dbReference type="SAM" id="Phobius"/>
    </source>
</evidence>
<dbReference type="Pfam" id="PF00860">
    <property type="entry name" value="Xan_ur_permease"/>
    <property type="match status" value="1"/>
</dbReference>
<feature type="transmembrane region" description="Helical" evidence="7">
    <location>
        <begin position="328"/>
        <end position="352"/>
    </location>
</feature>
<dbReference type="InterPro" id="IPR006043">
    <property type="entry name" value="NCS2"/>
</dbReference>
<evidence type="ECO:0000256" key="3">
    <source>
        <dbReference type="ARBA" id="ARBA00022448"/>
    </source>
</evidence>
<evidence type="ECO:0000256" key="6">
    <source>
        <dbReference type="ARBA" id="ARBA00023136"/>
    </source>
</evidence>
<feature type="transmembrane region" description="Helical" evidence="7">
    <location>
        <begin position="397"/>
        <end position="416"/>
    </location>
</feature>
<evidence type="ECO:0000313" key="9">
    <source>
        <dbReference type="Proteomes" id="UP000449710"/>
    </source>
</evidence>
<dbReference type="GO" id="GO:0042907">
    <property type="term" value="F:xanthine transmembrane transporter activity"/>
    <property type="evidence" value="ECO:0007669"/>
    <property type="project" value="TreeGrafter"/>
</dbReference>
<dbReference type="InterPro" id="IPR006042">
    <property type="entry name" value="Xan_ur_permease"/>
</dbReference>
<accession>A0AA44BDW3</accession>
<dbReference type="GO" id="GO:0005886">
    <property type="term" value="C:plasma membrane"/>
    <property type="evidence" value="ECO:0007669"/>
    <property type="project" value="TreeGrafter"/>
</dbReference>
<feature type="transmembrane region" description="Helical" evidence="7">
    <location>
        <begin position="303"/>
        <end position="322"/>
    </location>
</feature>
<evidence type="ECO:0000256" key="4">
    <source>
        <dbReference type="ARBA" id="ARBA00022692"/>
    </source>
</evidence>
<evidence type="ECO:0000256" key="1">
    <source>
        <dbReference type="ARBA" id="ARBA00004141"/>
    </source>
</evidence>
<keyword evidence="3" id="KW-0813">Transport</keyword>
<keyword evidence="4 7" id="KW-0812">Transmembrane</keyword>
<keyword evidence="5 7" id="KW-1133">Transmembrane helix</keyword>
<feature type="transmembrane region" description="Helical" evidence="7">
    <location>
        <begin position="26"/>
        <end position="46"/>
    </location>
</feature>
<evidence type="ECO:0000256" key="2">
    <source>
        <dbReference type="ARBA" id="ARBA00008821"/>
    </source>
</evidence>
<keyword evidence="6 7" id="KW-0472">Membrane</keyword>
<feature type="transmembrane region" description="Helical" evidence="7">
    <location>
        <begin position="98"/>
        <end position="118"/>
    </location>
</feature>